<evidence type="ECO:0008006" key="3">
    <source>
        <dbReference type="Google" id="ProtNLM"/>
    </source>
</evidence>
<organism evidence="1 2">
    <name type="scientific">Salinibacillus aidingensis</name>
    <dbReference type="NCBI Taxonomy" id="237684"/>
    <lineage>
        <taxon>Bacteria</taxon>
        <taxon>Bacillati</taxon>
        <taxon>Bacillota</taxon>
        <taxon>Bacilli</taxon>
        <taxon>Bacillales</taxon>
        <taxon>Bacillaceae</taxon>
        <taxon>Salinibacillus</taxon>
    </lineage>
</organism>
<dbReference type="Proteomes" id="UP001500880">
    <property type="component" value="Unassembled WGS sequence"/>
</dbReference>
<sequence length="267" mass="31919">MNYQQWQEVMKRDFFITDEDQEAVIYSRPLSELLIKENMQELIDLYSPNFKALHPAATAAALARWFASLPLAVQYTSSIMNETVDLSPQNVTVRLYSVQGTYRFSFKLDRWATFPFHHDQPREEWLYQRLAAFYRETMQPLFETLAESVQMNAGQLWGQLPRKFDIYLDQWKHRAGDELHEQIDQDYRFLAEKIEPDVFGRKRNPFRVKQRFIDSLDDKNKQVPVECTCCLNYLREGEKFCFTCPRLTEKDREEMRKNREEEIRANG</sequence>
<protein>
    <recommendedName>
        <fullName evidence="3">Ferric iron reductase protein FhuF, involved in iron transport</fullName>
    </recommendedName>
</protein>
<evidence type="ECO:0000313" key="2">
    <source>
        <dbReference type="Proteomes" id="UP001500880"/>
    </source>
</evidence>
<keyword evidence="2" id="KW-1185">Reference proteome</keyword>
<name>A0ABP3LJ58_9BACI</name>
<reference evidence="2" key="1">
    <citation type="journal article" date="2019" name="Int. J. Syst. Evol. Microbiol.">
        <title>The Global Catalogue of Microorganisms (GCM) 10K type strain sequencing project: providing services to taxonomists for standard genome sequencing and annotation.</title>
        <authorList>
            <consortium name="The Broad Institute Genomics Platform"/>
            <consortium name="The Broad Institute Genome Sequencing Center for Infectious Disease"/>
            <person name="Wu L."/>
            <person name="Ma J."/>
        </authorList>
    </citation>
    <scope>NUCLEOTIDE SEQUENCE [LARGE SCALE GENOMIC DNA]</scope>
    <source>
        <strain evidence="2">JCM 12389</strain>
    </source>
</reference>
<evidence type="ECO:0000313" key="1">
    <source>
        <dbReference type="EMBL" id="GAA0501057.1"/>
    </source>
</evidence>
<dbReference type="RefSeq" id="WP_343842966.1">
    <property type="nucleotide sequence ID" value="NZ_BAAADO010000007.1"/>
</dbReference>
<dbReference type="EMBL" id="BAAADO010000007">
    <property type="protein sequence ID" value="GAA0501057.1"/>
    <property type="molecule type" value="Genomic_DNA"/>
</dbReference>
<gene>
    <name evidence="1" type="ORF">GCM10008986_30560</name>
</gene>
<comment type="caution">
    <text evidence="1">The sequence shown here is derived from an EMBL/GenBank/DDBJ whole genome shotgun (WGS) entry which is preliminary data.</text>
</comment>
<proteinExistence type="predicted"/>
<accession>A0ABP3LJ58</accession>